<keyword evidence="2" id="KW-1185">Reference proteome</keyword>
<protein>
    <submittedName>
        <fullName evidence="1">Uncharacterized protein</fullName>
    </submittedName>
</protein>
<accession>A0A1V4HTH8</accession>
<dbReference type="Proteomes" id="UP000189940">
    <property type="component" value="Unassembled WGS sequence"/>
</dbReference>
<organism evidence="1 2">
    <name type="scientific">Nitrobacter vulgaris</name>
    <dbReference type="NCBI Taxonomy" id="29421"/>
    <lineage>
        <taxon>Bacteria</taxon>
        <taxon>Pseudomonadati</taxon>
        <taxon>Pseudomonadota</taxon>
        <taxon>Alphaproteobacteria</taxon>
        <taxon>Hyphomicrobiales</taxon>
        <taxon>Nitrobacteraceae</taxon>
        <taxon>Nitrobacter</taxon>
    </lineage>
</organism>
<dbReference type="EMBL" id="MWPQ01000091">
    <property type="protein sequence ID" value="OPH81267.1"/>
    <property type="molecule type" value="Genomic_DNA"/>
</dbReference>
<reference evidence="1 2" key="1">
    <citation type="submission" date="2017-02" db="EMBL/GenBank/DDBJ databases">
        <title>Genome sequence of the nitrite-oxidizing bacterium Nitrobacter vulgaris strain Ab1.</title>
        <authorList>
            <person name="Mellbye B.L."/>
            <person name="Davis E.W."/>
            <person name="Spieck E."/>
            <person name="Chang J.H."/>
            <person name="Bottomley P.J."/>
            <person name="Sayavedra-Soto L.A."/>
        </authorList>
    </citation>
    <scope>NUCLEOTIDE SEQUENCE [LARGE SCALE GENOMIC DNA]</scope>
    <source>
        <strain evidence="1 2">Ab1</strain>
    </source>
</reference>
<sequence length="86" mass="9789">MEHRGDNLNEALPLLIMPALAWWETFHAMSARLRRECATDIRLDAALPSMTRLRRPDEIAVARSRLFQDGEALSDEDLCLRSTPSP</sequence>
<dbReference type="AlphaFoldDB" id="A0A1V4HTH8"/>
<comment type="caution">
    <text evidence="1">The sequence shown here is derived from an EMBL/GenBank/DDBJ whole genome shotgun (WGS) entry which is preliminary data.</text>
</comment>
<evidence type="ECO:0000313" key="1">
    <source>
        <dbReference type="EMBL" id="OPH81267.1"/>
    </source>
</evidence>
<name>A0A1V4HTH8_NITVU</name>
<evidence type="ECO:0000313" key="2">
    <source>
        <dbReference type="Proteomes" id="UP000189940"/>
    </source>
</evidence>
<gene>
    <name evidence="1" type="ORF">B2M20_18685</name>
</gene>
<proteinExistence type="predicted"/>